<proteinExistence type="predicted"/>
<name>A0A1J8Q4P8_9AGAM</name>
<gene>
    <name evidence="1" type="ORF">AZE42_04286</name>
</gene>
<dbReference type="EMBL" id="LVVM01002727">
    <property type="protein sequence ID" value="OJA16029.1"/>
    <property type="molecule type" value="Genomic_DNA"/>
</dbReference>
<keyword evidence="2" id="KW-1185">Reference proteome</keyword>
<organism evidence="1 2">
    <name type="scientific">Rhizopogon vesiculosus</name>
    <dbReference type="NCBI Taxonomy" id="180088"/>
    <lineage>
        <taxon>Eukaryota</taxon>
        <taxon>Fungi</taxon>
        <taxon>Dikarya</taxon>
        <taxon>Basidiomycota</taxon>
        <taxon>Agaricomycotina</taxon>
        <taxon>Agaricomycetes</taxon>
        <taxon>Agaricomycetidae</taxon>
        <taxon>Boletales</taxon>
        <taxon>Suillineae</taxon>
        <taxon>Rhizopogonaceae</taxon>
        <taxon>Rhizopogon</taxon>
    </lineage>
</organism>
<dbReference type="AlphaFoldDB" id="A0A1J8Q4P8"/>
<protein>
    <submittedName>
        <fullName evidence="1">Uncharacterized protein</fullName>
    </submittedName>
</protein>
<accession>A0A1J8Q4P8</accession>
<sequence length="84" mass="9668">MEEESEGEDIEHTQVVNIFIKCENCGVLSCKTCADDGEIFCAHCEQRMCKGCGDTFRDVCKHCDRDDYEVNGYAYVDGFYDDEW</sequence>
<evidence type="ECO:0000313" key="1">
    <source>
        <dbReference type="EMBL" id="OJA16029.1"/>
    </source>
</evidence>
<comment type="caution">
    <text evidence="1">The sequence shown here is derived from an EMBL/GenBank/DDBJ whole genome shotgun (WGS) entry which is preliminary data.</text>
</comment>
<dbReference type="Proteomes" id="UP000183567">
    <property type="component" value="Unassembled WGS sequence"/>
</dbReference>
<evidence type="ECO:0000313" key="2">
    <source>
        <dbReference type="Proteomes" id="UP000183567"/>
    </source>
</evidence>
<reference evidence="1 2" key="1">
    <citation type="submission" date="2016-03" db="EMBL/GenBank/DDBJ databases">
        <title>Comparative genomics of the ectomycorrhizal sister species Rhizopogon vinicolor and Rhizopogon vesiculosus (Basidiomycota: Boletales) reveals a divergence of the mating type B locus.</title>
        <authorList>
            <person name="Mujic A.B."/>
            <person name="Kuo A."/>
            <person name="Tritt A."/>
            <person name="Lipzen A."/>
            <person name="Chen C."/>
            <person name="Johnson J."/>
            <person name="Sharma A."/>
            <person name="Barry K."/>
            <person name="Grigoriev I.V."/>
            <person name="Spatafora J.W."/>
        </authorList>
    </citation>
    <scope>NUCLEOTIDE SEQUENCE [LARGE SCALE GENOMIC DNA]</scope>
    <source>
        <strain evidence="1 2">AM-OR11-056</strain>
    </source>
</reference>